<dbReference type="InterPro" id="IPR001810">
    <property type="entry name" value="F-box_dom"/>
</dbReference>
<sequence length="148" mass="15937">MNQPASNPALSTIAVAALKAAVSATCESILASSPDLLFDHADGFWAPIRDAVDTEVSAWIRRHNVAHSSGNRLPAELFQMVLAPLKLQDRLSVARVCTTWKILSQKPHLPDLAISPDPARNGNIGAISGCFWREPDSSRTSFPSTGCF</sequence>
<dbReference type="Proteomes" id="UP000077266">
    <property type="component" value="Unassembled WGS sequence"/>
</dbReference>
<feature type="domain" description="F-box" evidence="1">
    <location>
        <begin position="72"/>
        <end position="109"/>
    </location>
</feature>
<dbReference type="Gene3D" id="1.20.1280.50">
    <property type="match status" value="1"/>
</dbReference>
<proteinExistence type="predicted"/>
<protein>
    <recommendedName>
        <fullName evidence="1">F-box domain-containing protein</fullName>
    </recommendedName>
</protein>
<keyword evidence="3" id="KW-1185">Reference proteome</keyword>
<evidence type="ECO:0000313" key="3">
    <source>
        <dbReference type="Proteomes" id="UP000077266"/>
    </source>
</evidence>
<gene>
    <name evidence="2" type="ORF">EXIGLDRAFT_730104</name>
</gene>
<dbReference type="InParanoid" id="A0A165LDI3"/>
<dbReference type="Pfam" id="PF12937">
    <property type="entry name" value="F-box-like"/>
    <property type="match status" value="1"/>
</dbReference>
<organism evidence="2 3">
    <name type="scientific">Exidia glandulosa HHB12029</name>
    <dbReference type="NCBI Taxonomy" id="1314781"/>
    <lineage>
        <taxon>Eukaryota</taxon>
        <taxon>Fungi</taxon>
        <taxon>Dikarya</taxon>
        <taxon>Basidiomycota</taxon>
        <taxon>Agaricomycotina</taxon>
        <taxon>Agaricomycetes</taxon>
        <taxon>Auriculariales</taxon>
        <taxon>Exidiaceae</taxon>
        <taxon>Exidia</taxon>
    </lineage>
</organism>
<dbReference type="InterPro" id="IPR036047">
    <property type="entry name" value="F-box-like_dom_sf"/>
</dbReference>
<dbReference type="SUPFAM" id="SSF81383">
    <property type="entry name" value="F-box domain"/>
    <property type="match status" value="1"/>
</dbReference>
<accession>A0A165LDI3</accession>
<reference evidence="2 3" key="1">
    <citation type="journal article" date="2016" name="Mol. Biol. Evol.">
        <title>Comparative Genomics of Early-Diverging Mushroom-Forming Fungi Provides Insights into the Origins of Lignocellulose Decay Capabilities.</title>
        <authorList>
            <person name="Nagy L.G."/>
            <person name="Riley R."/>
            <person name="Tritt A."/>
            <person name="Adam C."/>
            <person name="Daum C."/>
            <person name="Floudas D."/>
            <person name="Sun H."/>
            <person name="Yadav J.S."/>
            <person name="Pangilinan J."/>
            <person name="Larsson K.H."/>
            <person name="Matsuura K."/>
            <person name="Barry K."/>
            <person name="Labutti K."/>
            <person name="Kuo R."/>
            <person name="Ohm R.A."/>
            <person name="Bhattacharya S.S."/>
            <person name="Shirouzu T."/>
            <person name="Yoshinaga Y."/>
            <person name="Martin F.M."/>
            <person name="Grigoriev I.V."/>
            <person name="Hibbett D.S."/>
        </authorList>
    </citation>
    <scope>NUCLEOTIDE SEQUENCE [LARGE SCALE GENOMIC DNA]</scope>
    <source>
        <strain evidence="2 3">HHB12029</strain>
    </source>
</reference>
<name>A0A165LDI3_EXIGL</name>
<dbReference type="EMBL" id="KV425927">
    <property type="protein sequence ID" value="KZV97721.1"/>
    <property type="molecule type" value="Genomic_DNA"/>
</dbReference>
<evidence type="ECO:0000313" key="2">
    <source>
        <dbReference type="EMBL" id="KZV97721.1"/>
    </source>
</evidence>
<dbReference type="AlphaFoldDB" id="A0A165LDI3"/>
<evidence type="ECO:0000259" key="1">
    <source>
        <dbReference type="Pfam" id="PF12937"/>
    </source>
</evidence>